<evidence type="ECO:0000256" key="4">
    <source>
        <dbReference type="ARBA" id="ARBA00023242"/>
    </source>
</evidence>
<organism evidence="8 9">
    <name type="scientific">Dendrobium chrysotoxum</name>
    <name type="common">Orchid</name>
    <dbReference type="NCBI Taxonomy" id="161865"/>
    <lineage>
        <taxon>Eukaryota</taxon>
        <taxon>Viridiplantae</taxon>
        <taxon>Streptophyta</taxon>
        <taxon>Embryophyta</taxon>
        <taxon>Tracheophyta</taxon>
        <taxon>Spermatophyta</taxon>
        <taxon>Magnoliopsida</taxon>
        <taxon>Liliopsida</taxon>
        <taxon>Asparagales</taxon>
        <taxon>Orchidaceae</taxon>
        <taxon>Epidendroideae</taxon>
        <taxon>Malaxideae</taxon>
        <taxon>Dendrobiinae</taxon>
        <taxon>Dendrobium</taxon>
    </lineage>
</organism>
<dbReference type="GO" id="GO:0097361">
    <property type="term" value="C:cytosolic [4Fe-4S] assembly targeting complex"/>
    <property type="evidence" value="ECO:0007669"/>
    <property type="project" value="UniProtKB-UniRule"/>
</dbReference>
<evidence type="ECO:0000256" key="3">
    <source>
        <dbReference type="ARBA" id="ARBA00022737"/>
    </source>
</evidence>
<accession>A0AAV7GCP3</accession>
<keyword evidence="4 5" id="KW-0539">Nucleus</keyword>
<protein>
    <recommendedName>
        <fullName evidence="5">MMS19 nucleotide excision repair protein</fullName>
    </recommendedName>
</protein>
<comment type="caution">
    <text evidence="8">The sequence shown here is derived from an EMBL/GenBank/DDBJ whole genome shotgun (WGS) entry which is preliminary data.</text>
</comment>
<dbReference type="GO" id="GO:0051604">
    <property type="term" value="P:protein maturation"/>
    <property type="evidence" value="ECO:0007669"/>
    <property type="project" value="UniProtKB-UniRule"/>
</dbReference>
<feature type="domain" description="MMS19 N-terminal" evidence="7">
    <location>
        <begin position="46"/>
        <end position="313"/>
    </location>
</feature>
<reference evidence="8 9" key="1">
    <citation type="journal article" date="2021" name="Hortic Res">
        <title>Chromosome-scale assembly of the Dendrobium chrysotoxum genome enhances the understanding of orchid evolution.</title>
        <authorList>
            <person name="Zhang Y."/>
            <person name="Zhang G.Q."/>
            <person name="Zhang D."/>
            <person name="Liu X.D."/>
            <person name="Xu X.Y."/>
            <person name="Sun W.H."/>
            <person name="Yu X."/>
            <person name="Zhu X."/>
            <person name="Wang Z.W."/>
            <person name="Zhao X."/>
            <person name="Zhong W.Y."/>
            <person name="Chen H."/>
            <person name="Yin W.L."/>
            <person name="Huang T."/>
            <person name="Niu S.C."/>
            <person name="Liu Z.J."/>
        </authorList>
    </citation>
    <scope>NUCLEOTIDE SEQUENCE [LARGE SCALE GENOMIC DNA]</scope>
    <source>
        <strain evidence="8">Lindl</strain>
    </source>
</reference>
<gene>
    <name evidence="8" type="ORF">IEQ34_017794</name>
</gene>
<dbReference type="GO" id="GO:0005634">
    <property type="term" value="C:nucleus"/>
    <property type="evidence" value="ECO:0007669"/>
    <property type="project" value="UniProtKB-SubCell"/>
</dbReference>
<dbReference type="Proteomes" id="UP000775213">
    <property type="component" value="Unassembled WGS sequence"/>
</dbReference>
<dbReference type="GO" id="GO:0006281">
    <property type="term" value="P:DNA repair"/>
    <property type="evidence" value="ECO:0007669"/>
    <property type="project" value="UniProtKB-UniRule"/>
</dbReference>
<keyword evidence="9" id="KW-1185">Reference proteome</keyword>
<dbReference type="PANTHER" id="PTHR12891:SF0">
    <property type="entry name" value="MMS19 NUCLEOTIDE EXCISION REPAIR PROTEIN HOMOLOG"/>
    <property type="match status" value="1"/>
</dbReference>
<dbReference type="InterPro" id="IPR011989">
    <property type="entry name" value="ARM-like"/>
</dbReference>
<feature type="domain" description="MMS19 C-terminal" evidence="6">
    <location>
        <begin position="693"/>
        <end position="1100"/>
    </location>
</feature>
<dbReference type="Pfam" id="PF12460">
    <property type="entry name" value="MMS19_C"/>
    <property type="match status" value="1"/>
</dbReference>
<keyword evidence="3" id="KW-0677">Repeat</keyword>
<comment type="similarity">
    <text evidence="2 5">Belongs to the MET18/MMS19 family.</text>
</comment>
<dbReference type="InterPro" id="IPR039920">
    <property type="entry name" value="MMS19"/>
</dbReference>
<dbReference type="InterPro" id="IPR016024">
    <property type="entry name" value="ARM-type_fold"/>
</dbReference>
<proteinExistence type="inferred from homology"/>
<evidence type="ECO:0000259" key="7">
    <source>
        <dbReference type="Pfam" id="PF14500"/>
    </source>
</evidence>
<dbReference type="InterPro" id="IPR024687">
    <property type="entry name" value="MMS19_C"/>
</dbReference>
<evidence type="ECO:0000256" key="1">
    <source>
        <dbReference type="ARBA" id="ARBA00004123"/>
    </source>
</evidence>
<dbReference type="Gene3D" id="1.25.10.10">
    <property type="entry name" value="Leucine-rich Repeat Variant"/>
    <property type="match status" value="1"/>
</dbReference>
<keyword evidence="5" id="KW-0234">DNA repair</keyword>
<comment type="function">
    <text evidence="5">Key component of the cytosolic iron-sulfur protein assembly (CIA) complex, a multiprotein complex that mediates the incorporation of iron-sulfur cluster into apoproteins specifically involved in DNA metabolism and genomic integrity. In the CIA complex, MMS19 acts as an adapter between early-acting CIA components and a subset of cellular target iron-sulfur proteins.</text>
</comment>
<evidence type="ECO:0000256" key="2">
    <source>
        <dbReference type="ARBA" id="ARBA00009340"/>
    </source>
</evidence>
<evidence type="ECO:0000256" key="5">
    <source>
        <dbReference type="RuleBase" id="RU367072"/>
    </source>
</evidence>
<dbReference type="PANTHER" id="PTHR12891">
    <property type="entry name" value="DNA REPAIR/TRANSCRIPTION PROTEIN MET18/MMS19"/>
    <property type="match status" value="1"/>
</dbReference>
<sequence length="1158" mass="129318">MVNAASWASHIEAFVDISRPAEQQKAGVNTVAGLVKNDFITLEALVKEMELYLTTTDDTIRARGILFLAEVLICLLSKALDSLTVSSLAGFFSSRLADWRSLRGALIGCLALLKRKSNVGMLAGNDARTLAQSMLDHVQVQLLAMHDRKLCFEVFQCLLDAHSGSIASLGDDFVYGLIQAVDQEKDPRCLVLTFHLVQSLVKLFLSQLGSEHVAQDLFEVLSCYFPVYFTHKIADDFEVKREDLSDALMDAFCSTPYFEPFAIPLLLDKLSSSLPLAKIDSLKYLNNCLLNFGTERMLQHAQKIWFALKDVFLNPLPQAEILSSSVSVLGGDIKYHEHKIATEALTCLKTTILQFTCPKNVDFLTLIIDDNVVERSFCSVTMEGSYSDNYDKNYLKLSALGSILSVVANSSIFCCNRVFQDFFPRLMVALGIDLRTSKHSADAYVEIVSQKFHHGALYLSVELLTSSRDLIATVLESSNSKDSLRGSWWHLIQEFSGPLTSAFKSALMIPNKITAEGGNSNYKQEIIICSVKGLEVLATYAGEHTPVPRKSFEDILAVFILIIISRYEESFLWKLSLKSLVHIGSCIARFKDSHMQMIYNEIVVRRLVMLLHKDSILPLALILEAISEIGTCTLDLILPVIQGLEEAMLSSFLQACVDESYKSFQDLVLLLDCYCTKILPWCHTSGSIEQPGMHFVISILEQMEDNVAFKMKPEMQDLLDKMMMTMKLVVRGCAENNQYIILEKAYNIMLASTNLPSNALLVSSSILEGFPLIPDFCELSCQSKTLLYFLASIVTALHQQTPLTNVARLLNLLLVFTLKGHLPAAQALASVVNKLSNAVILEETIEMILDSFSSVLSNNHQYAPHMLNSNDGASMHFCSNLQINAIVGIAWFGKALLMRGHGRVKDISMALMKCLLSNQNIVPSSSHHQSGNCIGEDMHYLVARSAADAFHLLLSDSDVCLNKKFHAIIRPLYKQRFFSSMLPVLHSAIKECNSPRTKALLYRAFGHTISGMPLTVLVADAKKVLPLLLDSLSVLDSDILNKDLIYSLLLVLSGFLVDEKGKEDIIGYVHIVINHLIKLLSYPHMMLVRETAIECLTAITGFPYTRIYPLRTQVLGALAGAFDDKKRTVRQEAVKCCHAWILEFYFFEYDYKMNRMVL</sequence>
<dbReference type="InterPro" id="IPR029240">
    <property type="entry name" value="MMS19_N"/>
</dbReference>
<evidence type="ECO:0000259" key="6">
    <source>
        <dbReference type="Pfam" id="PF12460"/>
    </source>
</evidence>
<dbReference type="Pfam" id="PF14500">
    <property type="entry name" value="MMS19_N"/>
    <property type="match status" value="1"/>
</dbReference>
<evidence type="ECO:0000313" key="8">
    <source>
        <dbReference type="EMBL" id="KAH0453470.1"/>
    </source>
</evidence>
<dbReference type="SUPFAM" id="SSF48371">
    <property type="entry name" value="ARM repeat"/>
    <property type="match status" value="2"/>
</dbReference>
<comment type="subcellular location">
    <subcellularLocation>
        <location evidence="1 5">Nucleus</location>
    </subcellularLocation>
</comment>
<dbReference type="EMBL" id="JAGFBR010000016">
    <property type="protein sequence ID" value="KAH0453470.1"/>
    <property type="molecule type" value="Genomic_DNA"/>
</dbReference>
<keyword evidence="5" id="KW-0227">DNA damage</keyword>
<name>A0AAV7GCP3_DENCH</name>
<dbReference type="AlphaFoldDB" id="A0AAV7GCP3"/>
<dbReference type="GO" id="GO:0016226">
    <property type="term" value="P:iron-sulfur cluster assembly"/>
    <property type="evidence" value="ECO:0007669"/>
    <property type="project" value="UniProtKB-UniRule"/>
</dbReference>
<evidence type="ECO:0000313" key="9">
    <source>
        <dbReference type="Proteomes" id="UP000775213"/>
    </source>
</evidence>